<dbReference type="InterPro" id="IPR007052">
    <property type="entry name" value="CS_dom"/>
</dbReference>
<dbReference type="Pfam" id="PF04969">
    <property type="entry name" value="CS"/>
    <property type="match status" value="1"/>
</dbReference>
<reference evidence="2" key="1">
    <citation type="submission" date="2020-05" db="UniProtKB">
        <authorList>
            <consortium name="EnsemblMetazoa"/>
        </authorList>
    </citation>
    <scope>IDENTIFICATION</scope>
    <source>
        <strain evidence="2">BB02</strain>
    </source>
</reference>
<name>A0A2C9LZG2_BIOGL</name>
<accession>A0A2C9LZG2</accession>
<dbReference type="OrthoDB" id="515366at2759"/>
<dbReference type="Proteomes" id="UP000076420">
    <property type="component" value="Unassembled WGS sequence"/>
</dbReference>
<organism evidence="2 3">
    <name type="scientific">Biomphalaria glabrata</name>
    <name type="common">Bloodfluke planorb</name>
    <name type="synonym">Freshwater snail</name>
    <dbReference type="NCBI Taxonomy" id="6526"/>
    <lineage>
        <taxon>Eukaryota</taxon>
        <taxon>Metazoa</taxon>
        <taxon>Spiralia</taxon>
        <taxon>Lophotrochozoa</taxon>
        <taxon>Mollusca</taxon>
        <taxon>Gastropoda</taxon>
        <taxon>Heterobranchia</taxon>
        <taxon>Euthyneura</taxon>
        <taxon>Panpulmonata</taxon>
        <taxon>Hygrophila</taxon>
        <taxon>Lymnaeoidea</taxon>
        <taxon>Planorbidae</taxon>
        <taxon>Biomphalaria</taxon>
    </lineage>
</organism>
<proteinExistence type="predicted"/>
<dbReference type="SUPFAM" id="SSF49764">
    <property type="entry name" value="HSP20-like chaperones"/>
    <property type="match status" value="1"/>
</dbReference>
<dbReference type="InterPro" id="IPR008978">
    <property type="entry name" value="HSP20-like_chaperone"/>
</dbReference>
<dbReference type="Gene3D" id="2.60.40.790">
    <property type="match status" value="1"/>
</dbReference>
<dbReference type="KEGG" id="bgt:106067051"/>
<evidence type="ECO:0000313" key="2">
    <source>
        <dbReference type="EnsemblMetazoa" id="BGLB036780-PA"/>
    </source>
</evidence>
<evidence type="ECO:0000259" key="1">
    <source>
        <dbReference type="Pfam" id="PF04969"/>
    </source>
</evidence>
<dbReference type="VEuPathDB" id="VectorBase:BGLAX_041512"/>
<dbReference type="VEuPathDB" id="VectorBase:BGLB036780"/>
<evidence type="ECO:0000313" key="3">
    <source>
        <dbReference type="Proteomes" id="UP000076420"/>
    </source>
</evidence>
<gene>
    <name evidence="2" type="primary">106067051</name>
</gene>
<dbReference type="STRING" id="6526.A0A2C9LZG2"/>
<protein>
    <recommendedName>
        <fullName evidence="1">CS domain-containing protein</fullName>
    </recommendedName>
</protein>
<sequence>MAHFDEKSGAVQCKTEWGCWWQTIDEVFIEIHSEAILNSKDIKCVIKPRNISVHIKNTTILEFQNPGMDFSGATMTGNYHGGGPQLPS</sequence>
<dbReference type="EnsemblMetazoa" id="BGLB036780-RA">
    <property type="protein sequence ID" value="BGLB036780-PA"/>
    <property type="gene ID" value="BGLB036780"/>
</dbReference>
<feature type="domain" description="CS" evidence="1">
    <location>
        <begin position="18"/>
        <end position="58"/>
    </location>
</feature>
<dbReference type="AlphaFoldDB" id="A0A2C9LZG2"/>